<dbReference type="EMBL" id="CP099489">
    <property type="protein sequence ID" value="USQ79308.1"/>
    <property type="molecule type" value="Genomic_DNA"/>
</dbReference>
<evidence type="ECO:0000259" key="1">
    <source>
        <dbReference type="Pfam" id="PF03551"/>
    </source>
</evidence>
<gene>
    <name evidence="2" type="ORF">NF556_17100</name>
</gene>
<dbReference type="RefSeq" id="WP_252592287.1">
    <property type="nucleotide sequence ID" value="NZ_CP099489.1"/>
</dbReference>
<dbReference type="InterPro" id="IPR052509">
    <property type="entry name" value="Metal_resp_DNA-bind_regulator"/>
</dbReference>
<sequence length="126" mass="13909">MNPEQEWPSEWLRGVLSVCTLRILRDGPTYGYAIASELAEAGLGAVKGGTLYPLLGRLEQSGWVEVEWRPGEGGPGRKFYALTPEGHAEAERQAHRWAEFTDITRALTDQSVSLTNQAVSKGQQRP</sequence>
<dbReference type="Proteomes" id="UP001056455">
    <property type="component" value="Chromosome"/>
</dbReference>
<dbReference type="InterPro" id="IPR036388">
    <property type="entry name" value="WH-like_DNA-bd_sf"/>
</dbReference>
<name>A0ABY4YSH3_9MICO</name>
<accession>A0ABY4YSH3</accession>
<evidence type="ECO:0000313" key="3">
    <source>
        <dbReference type="Proteomes" id="UP001056455"/>
    </source>
</evidence>
<organism evidence="2 3">
    <name type="scientific">Ornithinimicrobium faecis</name>
    <dbReference type="NCBI Taxonomy" id="2934158"/>
    <lineage>
        <taxon>Bacteria</taxon>
        <taxon>Bacillati</taxon>
        <taxon>Actinomycetota</taxon>
        <taxon>Actinomycetes</taxon>
        <taxon>Micrococcales</taxon>
        <taxon>Ornithinimicrobiaceae</taxon>
        <taxon>Ornithinimicrobium</taxon>
    </lineage>
</organism>
<reference evidence="2" key="1">
    <citation type="submission" date="2022-06" db="EMBL/GenBank/DDBJ databases">
        <title>Ornithinimicrobium HY1793.</title>
        <authorList>
            <person name="Huang Y."/>
        </authorList>
    </citation>
    <scope>NUCLEOTIDE SEQUENCE</scope>
    <source>
        <strain evidence="2">HY1793</strain>
    </source>
</reference>
<dbReference type="PANTHER" id="PTHR33169">
    <property type="entry name" value="PADR-FAMILY TRANSCRIPTIONAL REGULATOR"/>
    <property type="match status" value="1"/>
</dbReference>
<dbReference type="InterPro" id="IPR036390">
    <property type="entry name" value="WH_DNA-bd_sf"/>
</dbReference>
<protein>
    <submittedName>
        <fullName evidence="2">PadR family transcriptional regulator</fullName>
    </submittedName>
</protein>
<evidence type="ECO:0000313" key="2">
    <source>
        <dbReference type="EMBL" id="USQ79308.1"/>
    </source>
</evidence>
<dbReference type="InterPro" id="IPR005149">
    <property type="entry name" value="Tscrpt_reg_PadR_N"/>
</dbReference>
<dbReference type="PANTHER" id="PTHR33169:SF14">
    <property type="entry name" value="TRANSCRIPTIONAL REGULATOR RV3488"/>
    <property type="match status" value="1"/>
</dbReference>
<dbReference type="Pfam" id="PF03551">
    <property type="entry name" value="PadR"/>
    <property type="match status" value="1"/>
</dbReference>
<keyword evidence="3" id="KW-1185">Reference proteome</keyword>
<feature type="domain" description="Transcription regulator PadR N-terminal" evidence="1">
    <location>
        <begin position="21"/>
        <end position="91"/>
    </location>
</feature>
<proteinExistence type="predicted"/>
<dbReference type="Gene3D" id="1.10.10.10">
    <property type="entry name" value="Winged helix-like DNA-binding domain superfamily/Winged helix DNA-binding domain"/>
    <property type="match status" value="1"/>
</dbReference>
<dbReference type="SUPFAM" id="SSF46785">
    <property type="entry name" value="Winged helix' DNA-binding domain"/>
    <property type="match status" value="1"/>
</dbReference>